<evidence type="ECO:0000259" key="1">
    <source>
        <dbReference type="Pfam" id="PF09836"/>
    </source>
</evidence>
<dbReference type="InterPro" id="IPR018640">
    <property type="entry name" value="DUF2063"/>
</dbReference>
<evidence type="ECO:0000313" key="2">
    <source>
        <dbReference type="EMBL" id="MFD1194040.1"/>
    </source>
</evidence>
<name>A0ABW3TA48_9RHOB</name>
<gene>
    <name evidence="2" type="ORF">ACFQ3C_05115</name>
</gene>
<dbReference type="RefSeq" id="WP_380789403.1">
    <property type="nucleotide sequence ID" value="NZ_JBHTKR010000002.1"/>
</dbReference>
<protein>
    <submittedName>
        <fullName evidence="2">DNA-binding domain-containing protein</fullName>
    </submittedName>
</protein>
<reference evidence="3" key="1">
    <citation type="journal article" date="2019" name="Int. J. Syst. Evol. Microbiol.">
        <title>The Global Catalogue of Microorganisms (GCM) 10K type strain sequencing project: providing services to taxonomists for standard genome sequencing and annotation.</title>
        <authorList>
            <consortium name="The Broad Institute Genomics Platform"/>
            <consortium name="The Broad Institute Genome Sequencing Center for Infectious Disease"/>
            <person name="Wu L."/>
            <person name="Ma J."/>
        </authorList>
    </citation>
    <scope>NUCLEOTIDE SEQUENCE [LARGE SCALE GENOMIC DNA]</scope>
    <source>
        <strain evidence="3">CCUG 55328</strain>
    </source>
</reference>
<dbReference type="EMBL" id="JBHTKR010000002">
    <property type="protein sequence ID" value="MFD1194040.1"/>
    <property type="molecule type" value="Genomic_DNA"/>
</dbReference>
<feature type="domain" description="Putative DNA-binding" evidence="1">
    <location>
        <begin position="6"/>
        <end position="95"/>
    </location>
</feature>
<comment type="caution">
    <text evidence="2">The sequence shown here is derived from an EMBL/GenBank/DDBJ whole genome shotgun (WGS) entry which is preliminary data.</text>
</comment>
<dbReference type="Gene3D" id="1.10.150.690">
    <property type="entry name" value="DUF2063"/>
    <property type="match status" value="1"/>
</dbReference>
<dbReference type="Pfam" id="PF09836">
    <property type="entry name" value="DUF2063"/>
    <property type="match status" value="1"/>
</dbReference>
<dbReference type="InterPro" id="IPR044922">
    <property type="entry name" value="DUF2063_N_sf"/>
</dbReference>
<keyword evidence="2" id="KW-0238">DNA-binding</keyword>
<accession>A0ABW3TA48</accession>
<keyword evidence="3" id="KW-1185">Reference proteome</keyword>
<dbReference type="Proteomes" id="UP001597151">
    <property type="component" value="Unassembled WGS sequence"/>
</dbReference>
<sequence>MTGLVDDFLPALMDPDRPVPQGLRDGQGRPAGRRFNVYRNNVTVSLIEALTQGFPAVEKLLGAAYFAAIARVFVRDNPPRSRLMMHYGAGFPAFLENAAPLSHLGYLGDVARLELALRQSYHAADAAPLDPALLGAIAPDDLPGIRFTLAPAVLLIRSRWPIHAIWAFNMIPGSPTPQAGAQDVLITRPGFDPVAQPLPKGGAAFVAALMQGLPLGAAHDAGLAEDETFDPAAILGLLIAGHALTGLNSE</sequence>
<proteinExistence type="predicted"/>
<dbReference type="GO" id="GO:0003677">
    <property type="term" value="F:DNA binding"/>
    <property type="evidence" value="ECO:0007669"/>
    <property type="project" value="UniProtKB-KW"/>
</dbReference>
<evidence type="ECO:0000313" key="3">
    <source>
        <dbReference type="Proteomes" id="UP001597151"/>
    </source>
</evidence>
<organism evidence="2 3">
    <name type="scientific">Seohaeicola saemankumensis</name>
    <dbReference type="NCBI Taxonomy" id="481181"/>
    <lineage>
        <taxon>Bacteria</taxon>
        <taxon>Pseudomonadati</taxon>
        <taxon>Pseudomonadota</taxon>
        <taxon>Alphaproteobacteria</taxon>
        <taxon>Rhodobacterales</taxon>
        <taxon>Roseobacteraceae</taxon>
        <taxon>Seohaeicola</taxon>
    </lineage>
</organism>